<evidence type="ECO:0000313" key="6">
    <source>
        <dbReference type="Proteomes" id="UP000818323"/>
    </source>
</evidence>
<dbReference type="Pfam" id="PF12833">
    <property type="entry name" value="HTH_18"/>
    <property type="match status" value="1"/>
</dbReference>
<dbReference type="EMBL" id="JAAAXJ010000005">
    <property type="protein sequence ID" value="NBJ24914.1"/>
    <property type="molecule type" value="Genomic_DNA"/>
</dbReference>
<dbReference type="PROSITE" id="PS01124">
    <property type="entry name" value="HTH_ARAC_FAMILY_2"/>
    <property type="match status" value="1"/>
</dbReference>
<evidence type="ECO:0000259" key="4">
    <source>
        <dbReference type="PROSITE" id="PS01124"/>
    </source>
</evidence>
<evidence type="ECO:0000256" key="2">
    <source>
        <dbReference type="ARBA" id="ARBA00023125"/>
    </source>
</evidence>
<dbReference type="RefSeq" id="WP_161723306.1">
    <property type="nucleotide sequence ID" value="NZ_JAAAXI010000008.1"/>
</dbReference>
<dbReference type="PANTHER" id="PTHR46796">
    <property type="entry name" value="HTH-TYPE TRANSCRIPTIONAL ACTIVATOR RHAS-RELATED"/>
    <property type="match status" value="1"/>
</dbReference>
<gene>
    <name evidence="5" type="ORF">GR303_11170</name>
</gene>
<evidence type="ECO:0000256" key="1">
    <source>
        <dbReference type="ARBA" id="ARBA00023015"/>
    </source>
</evidence>
<keyword evidence="6" id="KW-1185">Reference proteome</keyword>
<dbReference type="InterPro" id="IPR009057">
    <property type="entry name" value="Homeodomain-like_sf"/>
</dbReference>
<accession>A0ABW9YX71</accession>
<name>A0ABW9YX71_9HYPH</name>
<protein>
    <submittedName>
        <fullName evidence="5">Helix-turn-helix domain-containing protein</fullName>
    </submittedName>
</protein>
<dbReference type="PROSITE" id="PS00041">
    <property type="entry name" value="HTH_ARAC_FAMILY_1"/>
    <property type="match status" value="1"/>
</dbReference>
<feature type="domain" description="HTH araC/xylS-type" evidence="4">
    <location>
        <begin position="45"/>
        <end position="143"/>
    </location>
</feature>
<dbReference type="PANTHER" id="PTHR46796:SF6">
    <property type="entry name" value="ARAC SUBFAMILY"/>
    <property type="match status" value="1"/>
</dbReference>
<dbReference type="InterPro" id="IPR050204">
    <property type="entry name" value="AraC_XylS_family_regulators"/>
</dbReference>
<dbReference type="InterPro" id="IPR018060">
    <property type="entry name" value="HTH_AraC"/>
</dbReference>
<sequence>MQASELMRQGDYREAESIIVFLVRKLSDSQWPIVARGGLTPRQLKRVNEYIDENLETSISIADLAKIAGVSCSHFCRAFKETCDVTPQTYVQQRRIARAQWLMLETDESLAAIALHCGLSDQTALCKVFRRLVGESPAAWRRFRKA</sequence>
<dbReference type="Proteomes" id="UP000818323">
    <property type="component" value="Unassembled WGS sequence"/>
</dbReference>
<proteinExistence type="predicted"/>
<dbReference type="Gene3D" id="1.10.10.60">
    <property type="entry name" value="Homeodomain-like"/>
    <property type="match status" value="2"/>
</dbReference>
<reference evidence="5 6" key="1">
    <citation type="submission" date="2020-01" db="EMBL/GenBank/DDBJ databases">
        <title>Microvirga sp. nov., an arsenate reduction bacterium isolated from Tibet hotspring sediments.</title>
        <authorList>
            <person name="Yuan C.-G."/>
        </authorList>
    </citation>
    <scope>NUCLEOTIDE SEQUENCE [LARGE SCALE GENOMIC DNA]</scope>
    <source>
        <strain evidence="5 6">SYSU G3D203</strain>
    </source>
</reference>
<keyword evidence="3" id="KW-0804">Transcription</keyword>
<dbReference type="SUPFAM" id="SSF46689">
    <property type="entry name" value="Homeodomain-like"/>
    <property type="match status" value="2"/>
</dbReference>
<organism evidence="5 6">
    <name type="scientific">Microvirga arsenatis</name>
    <dbReference type="NCBI Taxonomy" id="2692265"/>
    <lineage>
        <taxon>Bacteria</taxon>
        <taxon>Pseudomonadati</taxon>
        <taxon>Pseudomonadota</taxon>
        <taxon>Alphaproteobacteria</taxon>
        <taxon>Hyphomicrobiales</taxon>
        <taxon>Methylobacteriaceae</taxon>
        <taxon>Microvirga</taxon>
    </lineage>
</organism>
<evidence type="ECO:0000256" key="3">
    <source>
        <dbReference type="ARBA" id="ARBA00023163"/>
    </source>
</evidence>
<dbReference type="InterPro" id="IPR018062">
    <property type="entry name" value="HTH_AraC-typ_CS"/>
</dbReference>
<dbReference type="SMART" id="SM00342">
    <property type="entry name" value="HTH_ARAC"/>
    <property type="match status" value="1"/>
</dbReference>
<keyword evidence="1" id="KW-0805">Transcription regulation</keyword>
<evidence type="ECO:0000313" key="5">
    <source>
        <dbReference type="EMBL" id="NBJ24914.1"/>
    </source>
</evidence>
<comment type="caution">
    <text evidence="5">The sequence shown here is derived from an EMBL/GenBank/DDBJ whole genome shotgun (WGS) entry which is preliminary data.</text>
</comment>
<keyword evidence="2" id="KW-0238">DNA-binding</keyword>